<dbReference type="Gene3D" id="3.40.630.30">
    <property type="match status" value="1"/>
</dbReference>
<sequence>MGSEQQIVQRKQIKCVVWDLDNTLWDGILLEDEAVTLRPELLSVLQKLDERGILHSIASKNDHDTAVSKLKELGIYDYFLYPQISWQAKSTSIQHIARLLNIGIDTLAFIDDQAFERDEVAYALPDVLCLDAQQIATLVDRAEMLPDTITADARRRRLMYLSEIERQKAEKDFTGTNEEFLTTLKMVFTISRAHEQDLKRAEELTVRTHQLNTTGYTYSYEELRALLGSSRHRLIIAELEDKYGSYGKIGLVLLECEEKIWTIKLLLMSCRVISRGVGSILLSYIIQAARRARVQLRAEFISNDRNRMMLVTYKFHGFKPIKQDGNFTLFEYSSDVVPAFPDYVQVIAEEL</sequence>
<gene>
    <name evidence="1" type="ORF">EI42_04050</name>
</gene>
<dbReference type="InterPro" id="IPR036412">
    <property type="entry name" value="HAD-like_sf"/>
</dbReference>
<dbReference type="SUPFAM" id="SSF56784">
    <property type="entry name" value="HAD-like"/>
    <property type="match status" value="1"/>
</dbReference>
<proteinExistence type="predicted"/>
<accession>A0A326U4E4</accession>
<keyword evidence="2" id="KW-1185">Reference proteome</keyword>
<dbReference type="OrthoDB" id="323926at2"/>
<comment type="caution">
    <text evidence="1">The sequence shown here is derived from an EMBL/GenBank/DDBJ whole genome shotgun (WGS) entry which is preliminary data.</text>
</comment>
<organism evidence="1 2">
    <name type="scientific">Thermosporothrix hazakensis</name>
    <dbReference type="NCBI Taxonomy" id="644383"/>
    <lineage>
        <taxon>Bacteria</taxon>
        <taxon>Bacillati</taxon>
        <taxon>Chloroflexota</taxon>
        <taxon>Ktedonobacteria</taxon>
        <taxon>Ktedonobacterales</taxon>
        <taxon>Thermosporotrichaceae</taxon>
        <taxon>Thermosporothrix</taxon>
    </lineage>
</organism>
<dbReference type="InterPro" id="IPR023214">
    <property type="entry name" value="HAD_sf"/>
</dbReference>
<dbReference type="AlphaFoldDB" id="A0A326U4E4"/>
<dbReference type="InterPro" id="IPR010037">
    <property type="entry name" value="FkbH_domain"/>
</dbReference>
<protein>
    <submittedName>
        <fullName evidence="1">HAD superfamily phosphatase (TIGR01681 family)/FkbH-like protein</fullName>
    </submittedName>
</protein>
<dbReference type="SUPFAM" id="SSF55729">
    <property type="entry name" value="Acyl-CoA N-acyltransferases (Nat)"/>
    <property type="match status" value="1"/>
</dbReference>
<reference evidence="1 2" key="1">
    <citation type="submission" date="2018-06" db="EMBL/GenBank/DDBJ databases">
        <title>Genomic Encyclopedia of Archaeal and Bacterial Type Strains, Phase II (KMG-II): from individual species to whole genera.</title>
        <authorList>
            <person name="Goeker M."/>
        </authorList>
    </citation>
    <scope>NUCLEOTIDE SEQUENCE [LARGE SCALE GENOMIC DNA]</scope>
    <source>
        <strain evidence="1 2">ATCC BAA-1881</strain>
    </source>
</reference>
<dbReference type="Proteomes" id="UP000248806">
    <property type="component" value="Unassembled WGS sequence"/>
</dbReference>
<evidence type="ECO:0000313" key="1">
    <source>
        <dbReference type="EMBL" id="PZW26091.1"/>
    </source>
</evidence>
<dbReference type="InterPro" id="IPR010033">
    <property type="entry name" value="HAD_SF_ppase_IIIC"/>
</dbReference>
<dbReference type="NCBIfam" id="TIGR01686">
    <property type="entry name" value="FkbH"/>
    <property type="match status" value="1"/>
</dbReference>
<dbReference type="EMBL" id="QKUF01000016">
    <property type="protein sequence ID" value="PZW26091.1"/>
    <property type="molecule type" value="Genomic_DNA"/>
</dbReference>
<dbReference type="NCBIfam" id="TIGR01681">
    <property type="entry name" value="HAD-SF-IIIC"/>
    <property type="match status" value="1"/>
</dbReference>
<dbReference type="Gene3D" id="3.40.50.1000">
    <property type="entry name" value="HAD superfamily/HAD-like"/>
    <property type="match status" value="1"/>
</dbReference>
<dbReference type="RefSeq" id="WP_111324388.1">
    <property type="nucleotide sequence ID" value="NZ_BIFX01000003.1"/>
</dbReference>
<dbReference type="InterPro" id="IPR016181">
    <property type="entry name" value="Acyl_CoA_acyltransferase"/>
</dbReference>
<evidence type="ECO:0000313" key="2">
    <source>
        <dbReference type="Proteomes" id="UP000248806"/>
    </source>
</evidence>
<name>A0A326U4E4_THEHA</name>